<protein>
    <submittedName>
        <fullName evidence="1">Str. FM013</fullName>
    </submittedName>
</protein>
<evidence type="ECO:0000313" key="1">
    <source>
        <dbReference type="EMBL" id="CRL23968.1"/>
    </source>
</evidence>
<evidence type="ECO:0000313" key="2">
    <source>
        <dbReference type="Proteomes" id="UP000053732"/>
    </source>
</evidence>
<dbReference type="Proteomes" id="UP000053732">
    <property type="component" value="Unassembled WGS sequence"/>
</dbReference>
<dbReference type="AlphaFoldDB" id="A0A0G4PCD2"/>
<accession>A0A0G4PCD2</accession>
<dbReference type="EMBL" id="HG793143">
    <property type="protein sequence ID" value="CRL23968.1"/>
    <property type="molecule type" value="Genomic_DNA"/>
</dbReference>
<keyword evidence="2" id="KW-1185">Reference proteome</keyword>
<proteinExistence type="predicted"/>
<organism evidence="1 2">
    <name type="scientific">Penicillium camemberti (strain FM 013)</name>
    <dbReference type="NCBI Taxonomy" id="1429867"/>
    <lineage>
        <taxon>Eukaryota</taxon>
        <taxon>Fungi</taxon>
        <taxon>Dikarya</taxon>
        <taxon>Ascomycota</taxon>
        <taxon>Pezizomycotina</taxon>
        <taxon>Eurotiomycetes</taxon>
        <taxon>Eurotiomycetidae</taxon>
        <taxon>Eurotiales</taxon>
        <taxon>Aspergillaceae</taxon>
        <taxon>Penicillium</taxon>
    </lineage>
</organism>
<reference evidence="1 2" key="1">
    <citation type="journal article" date="2014" name="Nat. Commun.">
        <title>Multiple recent horizontal transfers of a large genomic region in cheese making fungi.</title>
        <authorList>
            <person name="Cheeseman K."/>
            <person name="Ropars J."/>
            <person name="Renault P."/>
            <person name="Dupont J."/>
            <person name="Gouzy J."/>
            <person name="Branca A."/>
            <person name="Abraham A.L."/>
            <person name="Ceppi M."/>
            <person name="Conseiller E."/>
            <person name="Debuchy R."/>
            <person name="Malagnac F."/>
            <person name="Goarin A."/>
            <person name="Silar P."/>
            <person name="Lacoste S."/>
            <person name="Sallet E."/>
            <person name="Bensimon A."/>
            <person name="Giraud T."/>
            <person name="Brygoo Y."/>
        </authorList>
    </citation>
    <scope>NUCLEOTIDE SEQUENCE [LARGE SCALE GENOMIC DNA]</scope>
    <source>
        <strain evidence="2">FM 013</strain>
    </source>
</reference>
<name>A0A0G4PCD2_PENC3</name>
<gene>
    <name evidence="1" type="ORF">PCAMFM013_S010g000406</name>
</gene>
<sequence>MPQYHPIIEQVHSRLCIDTRYSQWPGKVFFLGKVHSQQATHIEQWFHNSEHLVNTTTVGWI</sequence>